<feature type="region of interest" description="Disordered" evidence="1">
    <location>
        <begin position="78"/>
        <end position="106"/>
    </location>
</feature>
<dbReference type="RefSeq" id="XP_067757433.1">
    <property type="nucleotide sequence ID" value="XM_067901070.1"/>
</dbReference>
<gene>
    <name evidence="2" type="ORF">JKF63_05101</name>
</gene>
<protein>
    <submittedName>
        <fullName evidence="2">Uncharacterized protein</fullName>
    </submittedName>
</protein>
<evidence type="ECO:0000313" key="3">
    <source>
        <dbReference type="Proteomes" id="UP000674318"/>
    </source>
</evidence>
<proteinExistence type="predicted"/>
<name>A0A836IW46_9TRYP</name>
<feature type="region of interest" description="Disordered" evidence="1">
    <location>
        <begin position="166"/>
        <end position="194"/>
    </location>
</feature>
<organism evidence="2 3">
    <name type="scientific">Porcisia hertigi</name>
    <dbReference type="NCBI Taxonomy" id="2761500"/>
    <lineage>
        <taxon>Eukaryota</taxon>
        <taxon>Discoba</taxon>
        <taxon>Euglenozoa</taxon>
        <taxon>Kinetoplastea</taxon>
        <taxon>Metakinetoplastina</taxon>
        <taxon>Trypanosomatida</taxon>
        <taxon>Trypanosomatidae</taxon>
        <taxon>Leishmaniinae</taxon>
        <taxon>Porcisia</taxon>
    </lineage>
</organism>
<dbReference type="GeneID" id="94291147"/>
<evidence type="ECO:0000313" key="2">
    <source>
        <dbReference type="EMBL" id="KAG5505765.1"/>
    </source>
</evidence>
<keyword evidence="3" id="KW-1185">Reference proteome</keyword>
<comment type="caution">
    <text evidence="2">The sequence shown here is derived from an EMBL/GenBank/DDBJ whole genome shotgun (WGS) entry which is preliminary data.</text>
</comment>
<evidence type="ECO:0000256" key="1">
    <source>
        <dbReference type="SAM" id="MobiDB-lite"/>
    </source>
</evidence>
<reference evidence="2 3" key="1">
    <citation type="submission" date="2021-02" db="EMBL/GenBank/DDBJ databases">
        <title>Porcisia hertigi Genome sequencing and assembly.</title>
        <authorList>
            <person name="Almutairi H."/>
            <person name="Gatherer D."/>
        </authorList>
    </citation>
    <scope>NUCLEOTIDE SEQUENCE [LARGE SCALE GENOMIC DNA]</scope>
    <source>
        <strain evidence="2 3">C119</strain>
    </source>
</reference>
<feature type="compositionally biased region" description="Low complexity" evidence="1">
    <location>
        <begin position="78"/>
        <end position="94"/>
    </location>
</feature>
<sequence length="334" mass="36019">MSGIERGDDLMTTAYVHVEVKGSLDIPLKLGLLADLGDPVMEQEIIKEAVRIAVSERLGYFDGVEVSLSSSGGLEGAGAHAAQKARQRGAQIQQQEEEITASSHSHYAHNGLRGRYCEATVNLSELGRCIEMIQKAYEGLLKHAQLLSELLQIESAEALPGEATVTAPRMTTPPPPPPSSVTTPAATLTSEPLSSQDLDENANAAKILAAARHLVSKMLADHRSDVVAEAASLHACASSSRLPSHEEDMLAEERAETAASGRARGYDQWPTYYHERNGVEGMGRGDDDVDAELRLGLLAKDDRDAQEPQQSQVGDNEDEEALRARYLELGYSPL</sequence>
<accession>A0A836IW46</accession>
<dbReference type="KEGG" id="phet:94291147"/>
<dbReference type="Proteomes" id="UP000674318">
    <property type="component" value="Chromosome 21"/>
</dbReference>
<dbReference type="AlphaFoldDB" id="A0A836IW46"/>
<feature type="region of interest" description="Disordered" evidence="1">
    <location>
        <begin position="296"/>
        <end position="334"/>
    </location>
</feature>
<dbReference type="EMBL" id="JAFJZO010000021">
    <property type="protein sequence ID" value="KAG5505765.1"/>
    <property type="molecule type" value="Genomic_DNA"/>
</dbReference>
<dbReference type="OrthoDB" id="267473at2759"/>
<feature type="compositionally biased region" description="Low complexity" evidence="1">
    <location>
        <begin position="180"/>
        <end position="190"/>
    </location>
</feature>